<dbReference type="EMBL" id="BAAASL010000004">
    <property type="protein sequence ID" value="GAA2711241.1"/>
    <property type="molecule type" value="Genomic_DNA"/>
</dbReference>
<organism evidence="2 3">
    <name type="scientific">Streptomyces luteosporeus</name>
    <dbReference type="NCBI Taxonomy" id="173856"/>
    <lineage>
        <taxon>Bacteria</taxon>
        <taxon>Bacillati</taxon>
        <taxon>Actinomycetota</taxon>
        <taxon>Actinomycetes</taxon>
        <taxon>Kitasatosporales</taxon>
        <taxon>Streptomycetaceae</taxon>
        <taxon>Streptomyces</taxon>
    </lineage>
</organism>
<dbReference type="InterPro" id="IPR000073">
    <property type="entry name" value="AB_hydrolase_1"/>
</dbReference>
<keyword evidence="3" id="KW-1185">Reference proteome</keyword>
<name>A0ABN3TL51_9ACTN</name>
<evidence type="ECO:0000259" key="1">
    <source>
        <dbReference type="Pfam" id="PF12697"/>
    </source>
</evidence>
<sequence>MTRVVLLHGLGNNEMIFQPLAAHWRPGTQVHAPRLPWHSEGIAAWRHETDSASRLQDVLEAAPGGADVVVAHSFASVVLLDLLSRRAAAGDPLPVAGVVLVNPFYRSDADDFHWNMIAPTLDDFPRTMTESIRLRTTGRPIDADLLADMARRMTEWIGPYGWLRFFEAYLRTPLLPVAEVTTPALVIGCEQDRSAPVAEARHLAARLPAARALIEPGCGHFPMLERPAWFAGAVQDFAERAGPAPRPLSAAAPAAGI</sequence>
<protein>
    <recommendedName>
        <fullName evidence="1">AB hydrolase-1 domain-containing protein</fullName>
    </recommendedName>
</protein>
<evidence type="ECO:0000313" key="2">
    <source>
        <dbReference type="EMBL" id="GAA2711241.1"/>
    </source>
</evidence>
<dbReference type="SUPFAM" id="SSF53474">
    <property type="entry name" value="alpha/beta-Hydrolases"/>
    <property type="match status" value="1"/>
</dbReference>
<feature type="domain" description="AB hydrolase-1" evidence="1">
    <location>
        <begin position="4"/>
        <end position="232"/>
    </location>
</feature>
<reference evidence="2 3" key="1">
    <citation type="journal article" date="2019" name="Int. J. Syst. Evol. Microbiol.">
        <title>The Global Catalogue of Microorganisms (GCM) 10K type strain sequencing project: providing services to taxonomists for standard genome sequencing and annotation.</title>
        <authorList>
            <consortium name="The Broad Institute Genomics Platform"/>
            <consortium name="The Broad Institute Genome Sequencing Center for Infectious Disease"/>
            <person name="Wu L."/>
            <person name="Ma J."/>
        </authorList>
    </citation>
    <scope>NUCLEOTIDE SEQUENCE [LARGE SCALE GENOMIC DNA]</scope>
    <source>
        <strain evidence="2 3">JCM 4542</strain>
    </source>
</reference>
<dbReference type="PANTHER" id="PTHR37017">
    <property type="entry name" value="AB HYDROLASE-1 DOMAIN-CONTAINING PROTEIN-RELATED"/>
    <property type="match status" value="1"/>
</dbReference>
<dbReference type="Gene3D" id="3.40.50.1820">
    <property type="entry name" value="alpha/beta hydrolase"/>
    <property type="match status" value="1"/>
</dbReference>
<dbReference type="Proteomes" id="UP001500886">
    <property type="component" value="Unassembled WGS sequence"/>
</dbReference>
<evidence type="ECO:0000313" key="3">
    <source>
        <dbReference type="Proteomes" id="UP001500886"/>
    </source>
</evidence>
<comment type="caution">
    <text evidence="2">The sequence shown here is derived from an EMBL/GenBank/DDBJ whole genome shotgun (WGS) entry which is preliminary data.</text>
</comment>
<dbReference type="PANTHER" id="PTHR37017:SF11">
    <property type="entry name" value="ESTERASE_LIPASE_THIOESTERASE DOMAIN-CONTAINING PROTEIN"/>
    <property type="match status" value="1"/>
</dbReference>
<dbReference type="Pfam" id="PF12697">
    <property type="entry name" value="Abhydrolase_6"/>
    <property type="match status" value="1"/>
</dbReference>
<gene>
    <name evidence="2" type="ORF">GCM10010315_12630</name>
</gene>
<dbReference type="InterPro" id="IPR029058">
    <property type="entry name" value="AB_hydrolase_fold"/>
</dbReference>
<proteinExistence type="predicted"/>
<dbReference type="InterPro" id="IPR052897">
    <property type="entry name" value="Sec-Metab_Biosynth_Hydrolase"/>
</dbReference>
<accession>A0ABN3TL51</accession>
<dbReference type="RefSeq" id="WP_344433763.1">
    <property type="nucleotide sequence ID" value="NZ_BAAASL010000004.1"/>
</dbReference>